<feature type="binding site" evidence="3">
    <location>
        <position position="141"/>
    </location>
    <ligand>
        <name>a divalent metal cation</name>
        <dbReference type="ChEBI" id="CHEBI:60240"/>
    </ligand>
</feature>
<dbReference type="AlphaFoldDB" id="A0A2S0MQS3"/>
<comment type="similarity">
    <text evidence="1">Belongs to the DinB family.</text>
</comment>
<dbReference type="Gene3D" id="1.20.120.450">
    <property type="entry name" value="dinb family like domain"/>
    <property type="match status" value="1"/>
</dbReference>
<feature type="binding site" evidence="3">
    <location>
        <position position="50"/>
    </location>
    <ligand>
        <name>a divalent metal cation</name>
        <dbReference type="ChEBI" id="CHEBI:60240"/>
    </ligand>
</feature>
<gene>
    <name evidence="4" type="ORF">C6Y53_11035</name>
</gene>
<dbReference type="KEGG" id="thas:C6Y53_11035"/>
<dbReference type="InterPro" id="IPR034660">
    <property type="entry name" value="DinB/YfiT-like"/>
</dbReference>
<name>A0A2S0MQS3_9RHOB</name>
<protein>
    <submittedName>
        <fullName evidence="4">Damage-inducible protein DinB</fullName>
    </submittedName>
</protein>
<evidence type="ECO:0000313" key="4">
    <source>
        <dbReference type="EMBL" id="AVO38187.1"/>
    </source>
</evidence>
<proteinExistence type="inferred from homology"/>
<dbReference type="PANTHER" id="PTHR37302:SF1">
    <property type="entry name" value="PROTEIN DINB"/>
    <property type="match status" value="1"/>
</dbReference>
<evidence type="ECO:0000256" key="2">
    <source>
        <dbReference type="ARBA" id="ARBA00022723"/>
    </source>
</evidence>
<organism evidence="4 5">
    <name type="scientific">Pukyongiella litopenaei</name>
    <dbReference type="NCBI Taxonomy" id="2605946"/>
    <lineage>
        <taxon>Bacteria</taxon>
        <taxon>Pseudomonadati</taxon>
        <taxon>Pseudomonadota</taxon>
        <taxon>Alphaproteobacteria</taxon>
        <taxon>Rhodobacterales</taxon>
        <taxon>Paracoccaceae</taxon>
        <taxon>Pukyongiella</taxon>
    </lineage>
</organism>
<evidence type="ECO:0000313" key="5">
    <source>
        <dbReference type="Proteomes" id="UP000237655"/>
    </source>
</evidence>
<dbReference type="InterPro" id="IPR007837">
    <property type="entry name" value="DinB"/>
</dbReference>
<sequence>MITPGYCREMARYNAWQNRQLSGLLQGMEAGELTRDRGAFFGSILGTLNHLVWGDLIWMARFDGSDRPVGGIGDGTARHDGYEGWAGERAALDARIETWAAGVGEAALRGDLRWVSGATGQEATRPLATCVVHMFNHQTHHRGQVHAMLTAAGSAAPVSDLVFMPGAE</sequence>
<dbReference type="Pfam" id="PF05163">
    <property type="entry name" value="DinB"/>
    <property type="match status" value="1"/>
</dbReference>
<feature type="binding site" evidence="3">
    <location>
        <position position="137"/>
    </location>
    <ligand>
        <name>a divalent metal cation</name>
        <dbReference type="ChEBI" id="CHEBI:60240"/>
    </ligand>
</feature>
<dbReference type="PANTHER" id="PTHR37302">
    <property type="entry name" value="SLR1116 PROTEIN"/>
    <property type="match status" value="1"/>
</dbReference>
<dbReference type="Proteomes" id="UP000237655">
    <property type="component" value="Chromosome"/>
</dbReference>
<keyword evidence="5" id="KW-1185">Reference proteome</keyword>
<evidence type="ECO:0000256" key="1">
    <source>
        <dbReference type="ARBA" id="ARBA00008635"/>
    </source>
</evidence>
<evidence type="ECO:0000256" key="3">
    <source>
        <dbReference type="PIRSR" id="PIRSR607837-1"/>
    </source>
</evidence>
<reference evidence="5" key="1">
    <citation type="submission" date="2018-03" db="EMBL/GenBank/DDBJ databases">
        <title>Genomic analysis of the strain SH-1 isolated from shrimp intestine.</title>
        <authorList>
            <person name="Kim Y.-S."/>
            <person name="Kim S.-E."/>
            <person name="Kim K.-H."/>
        </authorList>
    </citation>
    <scope>NUCLEOTIDE SEQUENCE [LARGE SCALE GENOMIC DNA]</scope>
    <source>
        <strain evidence="5">SH-1</strain>
    </source>
</reference>
<dbReference type="GO" id="GO:0046872">
    <property type="term" value="F:metal ion binding"/>
    <property type="evidence" value="ECO:0007669"/>
    <property type="project" value="UniProtKB-KW"/>
</dbReference>
<accession>A0A2S0MQS3</accession>
<dbReference type="RefSeq" id="WP_106472502.1">
    <property type="nucleotide sequence ID" value="NZ_CP027665.1"/>
</dbReference>
<keyword evidence="2 3" id="KW-0479">Metal-binding</keyword>
<dbReference type="EMBL" id="CP027665">
    <property type="protein sequence ID" value="AVO38187.1"/>
    <property type="molecule type" value="Genomic_DNA"/>
</dbReference>
<dbReference type="SUPFAM" id="SSF109854">
    <property type="entry name" value="DinB/YfiT-like putative metalloenzymes"/>
    <property type="match status" value="1"/>
</dbReference>